<evidence type="ECO:0000313" key="2">
    <source>
        <dbReference type="Proteomes" id="UP001057809"/>
    </source>
</evidence>
<organism evidence="1 2">
    <name type="scientific">Pseudomonas phage vB_Pae_LC3I3</name>
    <dbReference type="NCBI Taxonomy" id="2961988"/>
    <lineage>
        <taxon>Viruses</taxon>
        <taxon>Duplodnaviria</taxon>
        <taxon>Heunggongvirae</taxon>
        <taxon>Uroviricota</taxon>
        <taxon>Caudoviricetes</taxon>
        <taxon>Hulijingvirus</taxon>
        <taxon>Hulijingvirus LC313</taxon>
    </lineage>
</organism>
<reference evidence="1" key="1">
    <citation type="submission" date="2022-06" db="EMBL/GenBank/DDBJ databases">
        <authorList>
            <person name="Xuan G."/>
            <person name="Wang J."/>
            <person name="Kong J."/>
        </authorList>
    </citation>
    <scope>NUCLEOTIDE SEQUENCE</scope>
</reference>
<sequence>MTDHAELRRLSEVATPGEWRTGDGDDSLPDCVLSGEFVVCEHAGGDVDYIAAANPKTVLALLDEIDGLNDELSACTEHPGGCGYWREAAKRRAEERDRLRAQNDALRGALHAVQAEVDGNLRPLTRDLVNMVSGLNNGTHPNDIYDHCDDIERMIGAALEGATQ</sequence>
<dbReference type="EMBL" id="ON778007">
    <property type="protein sequence ID" value="UVD41422.1"/>
    <property type="molecule type" value="Genomic_DNA"/>
</dbReference>
<proteinExistence type="predicted"/>
<dbReference type="KEGG" id="vg:80397693"/>
<dbReference type="Proteomes" id="UP001057809">
    <property type="component" value="Segment"/>
</dbReference>
<keyword evidence="2" id="KW-1185">Reference proteome</keyword>
<evidence type="ECO:0000313" key="1">
    <source>
        <dbReference type="EMBL" id="UVD41422.1"/>
    </source>
</evidence>
<evidence type="ECO:0008006" key="3">
    <source>
        <dbReference type="Google" id="ProtNLM"/>
    </source>
</evidence>
<dbReference type="Pfam" id="PF13935">
    <property type="entry name" value="Ead_Ea22"/>
    <property type="match status" value="1"/>
</dbReference>
<dbReference type="InterPro" id="IPR025153">
    <property type="entry name" value="Ead_Ea22"/>
</dbReference>
<accession>A0A976XPG4</accession>
<dbReference type="GeneID" id="80397693"/>
<name>A0A976XPG4_9CAUD</name>
<dbReference type="RefSeq" id="YP_010773415.1">
    <property type="nucleotide sequence ID" value="NC_074663.1"/>
</dbReference>
<protein>
    <recommendedName>
        <fullName evidence="3">Ead/Ea22-like family protein</fullName>
    </recommendedName>
</protein>